<proteinExistence type="predicted"/>
<dbReference type="AlphaFoldDB" id="A0A6G0WH59"/>
<dbReference type="OrthoDB" id="73919at2759"/>
<dbReference type="PROSITE" id="PS50003">
    <property type="entry name" value="PH_DOMAIN"/>
    <property type="match status" value="1"/>
</dbReference>
<gene>
    <name evidence="3" type="ORF">Ae201684_015267</name>
</gene>
<dbReference type="PANTHER" id="PTHR14336:SF8">
    <property type="entry name" value="PROTEIN OPY1"/>
    <property type="match status" value="1"/>
</dbReference>
<name>A0A6G0WH59_9STRA</name>
<dbReference type="SMART" id="SM00233">
    <property type="entry name" value="PH"/>
    <property type="match status" value="1"/>
</dbReference>
<dbReference type="Proteomes" id="UP000481153">
    <property type="component" value="Unassembled WGS sequence"/>
</dbReference>
<feature type="compositionally biased region" description="Polar residues" evidence="1">
    <location>
        <begin position="141"/>
        <end position="153"/>
    </location>
</feature>
<feature type="region of interest" description="Disordered" evidence="1">
    <location>
        <begin position="131"/>
        <end position="153"/>
    </location>
</feature>
<sequence>MFSQSPIIKTGVAFKKGSGAGLFHRQNWKQRYLVLTLDALYYYDQEHHGHLKGCIDLSTCDMESLEVMPADCVKTGHSAASEWRVAIQTPDRRFVFAAPCEKDMREWVFALTSVLRANERRMQDHYFTKSMGHNHHHIQNPHRSLTAPSSRPR</sequence>
<dbReference type="Pfam" id="PF00169">
    <property type="entry name" value="PH"/>
    <property type="match status" value="1"/>
</dbReference>
<dbReference type="Gene3D" id="2.30.29.30">
    <property type="entry name" value="Pleckstrin-homology domain (PH domain)/Phosphotyrosine-binding domain (PTB)"/>
    <property type="match status" value="1"/>
</dbReference>
<reference evidence="3 4" key="1">
    <citation type="submission" date="2019-07" db="EMBL/GenBank/DDBJ databases">
        <title>Genomics analysis of Aphanomyces spp. identifies a new class of oomycete effector associated with host adaptation.</title>
        <authorList>
            <person name="Gaulin E."/>
        </authorList>
    </citation>
    <scope>NUCLEOTIDE SEQUENCE [LARGE SCALE GENOMIC DNA]</scope>
    <source>
        <strain evidence="3 4">ATCC 201684</strain>
    </source>
</reference>
<evidence type="ECO:0000313" key="4">
    <source>
        <dbReference type="Proteomes" id="UP000481153"/>
    </source>
</evidence>
<evidence type="ECO:0000259" key="2">
    <source>
        <dbReference type="PROSITE" id="PS50003"/>
    </source>
</evidence>
<dbReference type="VEuPathDB" id="FungiDB:AeMF1_013631"/>
<dbReference type="EMBL" id="VJMJ01000214">
    <property type="protein sequence ID" value="KAF0726499.1"/>
    <property type="molecule type" value="Genomic_DNA"/>
</dbReference>
<accession>A0A6G0WH59</accession>
<protein>
    <recommendedName>
        <fullName evidence="2">PH domain-containing protein</fullName>
    </recommendedName>
</protein>
<dbReference type="PANTHER" id="PTHR14336">
    <property type="entry name" value="TANDEM PH DOMAIN CONTAINING PROTEIN"/>
    <property type="match status" value="1"/>
</dbReference>
<evidence type="ECO:0000313" key="3">
    <source>
        <dbReference type="EMBL" id="KAF0726499.1"/>
    </source>
</evidence>
<keyword evidence="4" id="KW-1185">Reference proteome</keyword>
<dbReference type="InterPro" id="IPR051707">
    <property type="entry name" value="PI-Interact_SigTrans_Reg"/>
</dbReference>
<dbReference type="InterPro" id="IPR011993">
    <property type="entry name" value="PH-like_dom_sf"/>
</dbReference>
<comment type="caution">
    <text evidence="3">The sequence shown here is derived from an EMBL/GenBank/DDBJ whole genome shotgun (WGS) entry which is preliminary data.</text>
</comment>
<dbReference type="SUPFAM" id="SSF50729">
    <property type="entry name" value="PH domain-like"/>
    <property type="match status" value="1"/>
</dbReference>
<dbReference type="InterPro" id="IPR001849">
    <property type="entry name" value="PH_domain"/>
</dbReference>
<evidence type="ECO:0000256" key="1">
    <source>
        <dbReference type="SAM" id="MobiDB-lite"/>
    </source>
</evidence>
<feature type="domain" description="PH" evidence="2">
    <location>
        <begin position="6"/>
        <end position="116"/>
    </location>
</feature>
<organism evidence="3 4">
    <name type="scientific">Aphanomyces euteiches</name>
    <dbReference type="NCBI Taxonomy" id="100861"/>
    <lineage>
        <taxon>Eukaryota</taxon>
        <taxon>Sar</taxon>
        <taxon>Stramenopiles</taxon>
        <taxon>Oomycota</taxon>
        <taxon>Saprolegniomycetes</taxon>
        <taxon>Saprolegniales</taxon>
        <taxon>Verrucalvaceae</taxon>
        <taxon>Aphanomyces</taxon>
    </lineage>
</organism>